<reference evidence="1 2" key="1">
    <citation type="journal article" date="2018" name="Evol. Lett.">
        <title>Horizontal gene cluster transfer increased hallucinogenic mushroom diversity.</title>
        <authorList>
            <person name="Reynolds H.T."/>
            <person name="Vijayakumar V."/>
            <person name="Gluck-Thaler E."/>
            <person name="Korotkin H.B."/>
            <person name="Matheny P.B."/>
            <person name="Slot J.C."/>
        </authorList>
    </citation>
    <scope>NUCLEOTIDE SEQUENCE [LARGE SCALE GENOMIC DNA]</scope>
    <source>
        <strain evidence="1 2">2631</strain>
    </source>
</reference>
<dbReference type="InParanoid" id="A0A409XRY6"/>
<gene>
    <name evidence="1" type="ORF">CVT25_008565</name>
</gene>
<evidence type="ECO:0000313" key="1">
    <source>
        <dbReference type="EMBL" id="PPQ93461.1"/>
    </source>
</evidence>
<keyword evidence="2" id="KW-1185">Reference proteome</keyword>
<comment type="caution">
    <text evidence="1">The sequence shown here is derived from an EMBL/GenBank/DDBJ whole genome shotgun (WGS) entry which is preliminary data.</text>
</comment>
<sequence length="157" mass="17777">MSQSYLNYGMSPVDERLRQWLTAVPADTTILRTFNTHVLHIKIGPAITVTKAESMLEDIENYVFLVPNLTWVDIIVYKDVWTSWLHRSIETRLPQASGFRVRVVSPESYLEHSQTWDASPSASGVAFLLTPPLPSSPNATLTFLFSFIFLHPSSHIC</sequence>
<organism evidence="1 2">
    <name type="scientific">Psilocybe cyanescens</name>
    <dbReference type="NCBI Taxonomy" id="93625"/>
    <lineage>
        <taxon>Eukaryota</taxon>
        <taxon>Fungi</taxon>
        <taxon>Dikarya</taxon>
        <taxon>Basidiomycota</taxon>
        <taxon>Agaricomycotina</taxon>
        <taxon>Agaricomycetes</taxon>
        <taxon>Agaricomycetidae</taxon>
        <taxon>Agaricales</taxon>
        <taxon>Agaricineae</taxon>
        <taxon>Strophariaceae</taxon>
        <taxon>Psilocybe</taxon>
    </lineage>
</organism>
<dbReference type="AlphaFoldDB" id="A0A409XRY6"/>
<name>A0A409XRY6_PSICY</name>
<protein>
    <submittedName>
        <fullName evidence="1">Uncharacterized protein</fullName>
    </submittedName>
</protein>
<dbReference type="Proteomes" id="UP000283269">
    <property type="component" value="Unassembled WGS sequence"/>
</dbReference>
<proteinExistence type="predicted"/>
<accession>A0A409XRY6</accession>
<dbReference type="EMBL" id="NHYD01000747">
    <property type="protein sequence ID" value="PPQ93461.1"/>
    <property type="molecule type" value="Genomic_DNA"/>
</dbReference>
<evidence type="ECO:0000313" key="2">
    <source>
        <dbReference type="Proteomes" id="UP000283269"/>
    </source>
</evidence>